<dbReference type="Gene3D" id="2.60.120.560">
    <property type="entry name" value="Exo-inulinase, domain 1"/>
    <property type="match status" value="1"/>
</dbReference>
<evidence type="ECO:0000313" key="3">
    <source>
        <dbReference type="Proteomes" id="UP000321577"/>
    </source>
</evidence>
<dbReference type="AlphaFoldDB" id="A0A512MAP7"/>
<name>A0A512MAP7_9BACT</name>
<accession>A0A512MAP7</accession>
<evidence type="ECO:0008006" key="4">
    <source>
        <dbReference type="Google" id="ProtNLM"/>
    </source>
</evidence>
<comment type="caution">
    <text evidence="2">The sequence shown here is derived from an EMBL/GenBank/DDBJ whole genome shotgun (WGS) entry which is preliminary data.</text>
</comment>
<evidence type="ECO:0000256" key="1">
    <source>
        <dbReference type="SAM" id="SignalP"/>
    </source>
</evidence>
<feature type="chain" id="PRO_5021793452" description="3-keto-disaccharide hydrolase domain-containing protein" evidence="1">
    <location>
        <begin position="21"/>
        <end position="254"/>
    </location>
</feature>
<protein>
    <recommendedName>
        <fullName evidence="4">3-keto-disaccharide hydrolase domain-containing protein</fullName>
    </recommendedName>
</protein>
<dbReference type="RefSeq" id="WP_146851369.1">
    <property type="nucleotide sequence ID" value="NZ_BKAG01000021.1"/>
</dbReference>
<organism evidence="2 3">
    <name type="scientific">Brevifollis gellanilyticus</name>
    <dbReference type="NCBI Taxonomy" id="748831"/>
    <lineage>
        <taxon>Bacteria</taxon>
        <taxon>Pseudomonadati</taxon>
        <taxon>Verrucomicrobiota</taxon>
        <taxon>Verrucomicrobiia</taxon>
        <taxon>Verrucomicrobiales</taxon>
        <taxon>Verrucomicrobiaceae</taxon>
    </lineage>
</organism>
<proteinExistence type="predicted"/>
<keyword evidence="3" id="KW-1185">Reference proteome</keyword>
<keyword evidence="1" id="KW-0732">Signal</keyword>
<dbReference type="Proteomes" id="UP000321577">
    <property type="component" value="Unassembled WGS sequence"/>
</dbReference>
<evidence type="ECO:0000313" key="2">
    <source>
        <dbReference type="EMBL" id="GEP43799.1"/>
    </source>
</evidence>
<sequence length="254" mass="27888">MKPRLFVPALLSLTTSAVLAADAPKLPEIPAQAISAKKELLFSDDFQSSPPAKPWHKVVDTFTFENGEMKGTQTREKDMPSKDGKSVIKAHAAVHGLEIPTKDSVVECRIKFEGATMIDVEFDDRKYTGCHYGHICRAQVRLTGVTIIDEKDGNMRNDIYEMKKDPAKKAEVAKLLVGRQATFPAKLETGKWYTLVVETVGDEMRVTIDGQPMGFLKSSGIAHATKSKIELGVAGKTGSFDDIKVWNAEPVPAK</sequence>
<dbReference type="OrthoDB" id="184410at2"/>
<reference evidence="2 3" key="1">
    <citation type="submission" date="2019-07" db="EMBL/GenBank/DDBJ databases">
        <title>Whole genome shotgun sequence of Brevifollis gellanilyticus NBRC 108608.</title>
        <authorList>
            <person name="Hosoyama A."/>
            <person name="Uohara A."/>
            <person name="Ohji S."/>
            <person name="Ichikawa N."/>
        </authorList>
    </citation>
    <scope>NUCLEOTIDE SEQUENCE [LARGE SCALE GENOMIC DNA]</scope>
    <source>
        <strain evidence="2 3">NBRC 108608</strain>
    </source>
</reference>
<feature type="signal peptide" evidence="1">
    <location>
        <begin position="1"/>
        <end position="20"/>
    </location>
</feature>
<gene>
    <name evidence="2" type="ORF">BGE01nite_30900</name>
</gene>
<dbReference type="EMBL" id="BKAG01000021">
    <property type="protein sequence ID" value="GEP43799.1"/>
    <property type="molecule type" value="Genomic_DNA"/>
</dbReference>